<evidence type="ECO:0000313" key="2">
    <source>
        <dbReference type="Proteomes" id="UP001207276"/>
    </source>
</evidence>
<sequence>MIMNEMPRDPEAISSVVRATRDDVLARLRDATEQYRRSDDERRQLMVTAADLGLSIRQIAAVTGDGHSSVATWIKRTRTGRGPRVENGHPADL</sequence>
<keyword evidence="2" id="KW-1185">Reference proteome</keyword>
<dbReference type="SUPFAM" id="SSF46689">
    <property type="entry name" value="Homeodomain-like"/>
    <property type="match status" value="1"/>
</dbReference>
<evidence type="ECO:0008006" key="3">
    <source>
        <dbReference type="Google" id="ProtNLM"/>
    </source>
</evidence>
<protein>
    <recommendedName>
        <fullName evidence="3">Helix-turn-helix domain-containing protein</fullName>
    </recommendedName>
</protein>
<dbReference type="Proteomes" id="UP001207276">
    <property type="component" value="Unassembled WGS sequence"/>
</dbReference>
<reference evidence="1 2" key="1">
    <citation type="submission" date="2022-11" db="EMBL/GenBank/DDBJ databases">
        <title>Taxonomy of Curtobacterium flaccumfaciens.</title>
        <authorList>
            <person name="Osdaghi E."/>
            <person name="Taghavi S.M."/>
            <person name="Hamidizade M."/>
            <person name="Abachi H."/>
            <person name="Fazliarab A."/>
            <person name="Baeyen S."/>
            <person name="Portier P."/>
            <person name="Van Vaerenbergh J."/>
            <person name="Jacques M.-A."/>
        </authorList>
    </citation>
    <scope>NUCLEOTIDE SEQUENCE [LARGE SCALE GENOMIC DNA]</scope>
    <source>
        <strain evidence="1 2">LMG 3715</strain>
    </source>
</reference>
<dbReference type="InterPro" id="IPR009057">
    <property type="entry name" value="Homeodomain-like_sf"/>
</dbReference>
<evidence type="ECO:0000313" key="1">
    <source>
        <dbReference type="EMBL" id="MCX2850139.1"/>
    </source>
</evidence>
<comment type="caution">
    <text evidence="1">The sequence shown here is derived from an EMBL/GenBank/DDBJ whole genome shotgun (WGS) entry which is preliminary data.</text>
</comment>
<dbReference type="RefSeq" id="WP_214519471.1">
    <property type="nucleotide sequence ID" value="NZ_CP104934.1"/>
</dbReference>
<organism evidence="1 2">
    <name type="scientific">Curtobacterium poinsettiae</name>
    <dbReference type="NCBI Taxonomy" id="159612"/>
    <lineage>
        <taxon>Bacteria</taxon>
        <taxon>Bacillati</taxon>
        <taxon>Actinomycetota</taxon>
        <taxon>Actinomycetes</taxon>
        <taxon>Micrococcales</taxon>
        <taxon>Microbacteriaceae</taxon>
        <taxon>Curtobacterium</taxon>
    </lineage>
</organism>
<accession>A0ABT3S5N8</accession>
<name>A0ABT3S5N8_9MICO</name>
<gene>
    <name evidence="1" type="ORF">ORG12_15775</name>
</gene>
<proteinExistence type="predicted"/>
<dbReference type="EMBL" id="JAPJDE010000006">
    <property type="protein sequence ID" value="MCX2850139.1"/>
    <property type="molecule type" value="Genomic_DNA"/>
</dbReference>